<protein>
    <submittedName>
        <fullName evidence="3">SpoU_methylase domain-containing protein</fullName>
    </submittedName>
</protein>
<feature type="domain" description="Edg1 TPR repeats region" evidence="1">
    <location>
        <begin position="2"/>
        <end position="393"/>
    </location>
</feature>
<dbReference type="AlphaFoldDB" id="A0A0K0FLI9"/>
<sequence>MIDTLISKIEDKSVCSEDFKLLLIHFVELNIDICLDDFIRIVKQIHNLQDDQPLEEKILFIKLLEFSFNCLKESSERDIAITTFIEEMKIATNSEHIPYSLSAFYPNYQSKVSVCLNQICANDPDTNDIFDMQLLKKIGYELQFLGLISPRKVVSSLVLKMYNNYEVSKQCIILLSFIKQIIMSEWLDSEEDVDDSKNTKYPLIILQLKRFLVESFQSKLSPPMFSRDGYNNIVNVFSKLSSCYYTGNIENERKDPLVNVNLICNTVLIPMAFSESTAQLAFTILAKLIDLSSLNLCKFKWQNLSPEVGDENKFKIEGMIALAIHHLPYFARKENSEGLFCIFSTLHKISEKLSADKFRFSKPIVNHQLVKLKSLDWIYAYVVMRFFKSLWNIEKLIIPKSFQHFMDEDSLLKYKFIRLSGNQDFLTCFTESLFEMFVLSEFCAEDFLENNNFKKVFDSSLLRTALSRGLFYPYANHILPSMTSFKNIFSILMRKFNITPLSSTITYYIDPTDDNSVLTFYNRSIVKQLITSIFFNSCQLPKLFPENYKNIDESVEKVIRSTYLSMVNENAIHLEKRINDDFIGKIVSKDSTAKCFIIMSSEINLYVCQINSLLQLGVHESDLLFKSVTKKVVEVNDLITSIKVNNSFLE</sequence>
<name>A0A0K0FLI9_STRVS</name>
<dbReference type="WBParaSite" id="SVE_0990400.1">
    <property type="protein sequence ID" value="SVE_0990400.1"/>
    <property type="gene ID" value="SVE_0990400"/>
</dbReference>
<reference evidence="2" key="1">
    <citation type="submission" date="2014-07" db="EMBL/GenBank/DDBJ databases">
        <authorList>
            <person name="Martin A.A"/>
            <person name="De Silva N."/>
        </authorList>
    </citation>
    <scope>NUCLEOTIDE SEQUENCE</scope>
</reference>
<accession>A0A0K0FLI9</accession>
<dbReference type="Pfam" id="PF24293">
    <property type="entry name" value="TPR_Edg1"/>
    <property type="match status" value="1"/>
</dbReference>
<proteinExistence type="predicted"/>
<evidence type="ECO:0000313" key="3">
    <source>
        <dbReference type="WBParaSite" id="SVE_0990400.1"/>
    </source>
</evidence>
<evidence type="ECO:0000313" key="2">
    <source>
        <dbReference type="Proteomes" id="UP000035680"/>
    </source>
</evidence>
<keyword evidence="2" id="KW-1185">Reference proteome</keyword>
<dbReference type="InterPro" id="IPR056581">
    <property type="entry name" value="TPR_Edg1"/>
</dbReference>
<organism evidence="2 3">
    <name type="scientific">Strongyloides venezuelensis</name>
    <name type="common">Threadworm</name>
    <dbReference type="NCBI Taxonomy" id="75913"/>
    <lineage>
        <taxon>Eukaryota</taxon>
        <taxon>Metazoa</taxon>
        <taxon>Ecdysozoa</taxon>
        <taxon>Nematoda</taxon>
        <taxon>Chromadorea</taxon>
        <taxon>Rhabditida</taxon>
        <taxon>Tylenchina</taxon>
        <taxon>Panagrolaimomorpha</taxon>
        <taxon>Strongyloidoidea</taxon>
        <taxon>Strongyloididae</taxon>
        <taxon>Strongyloides</taxon>
    </lineage>
</organism>
<reference evidence="3" key="2">
    <citation type="submission" date="2015-08" db="UniProtKB">
        <authorList>
            <consortium name="WormBaseParasite"/>
        </authorList>
    </citation>
    <scope>IDENTIFICATION</scope>
</reference>
<evidence type="ECO:0000259" key="1">
    <source>
        <dbReference type="Pfam" id="PF24293"/>
    </source>
</evidence>
<dbReference type="Proteomes" id="UP000035680">
    <property type="component" value="Unassembled WGS sequence"/>
</dbReference>